<organism evidence="1 2">
    <name type="scientific">Diphasiastrum complanatum</name>
    <name type="common">Issler's clubmoss</name>
    <name type="synonym">Lycopodium complanatum</name>
    <dbReference type="NCBI Taxonomy" id="34168"/>
    <lineage>
        <taxon>Eukaryota</taxon>
        <taxon>Viridiplantae</taxon>
        <taxon>Streptophyta</taxon>
        <taxon>Embryophyta</taxon>
        <taxon>Tracheophyta</taxon>
        <taxon>Lycopodiopsida</taxon>
        <taxon>Lycopodiales</taxon>
        <taxon>Lycopodiaceae</taxon>
        <taxon>Lycopodioideae</taxon>
        <taxon>Diphasiastrum</taxon>
    </lineage>
</organism>
<evidence type="ECO:0000313" key="1">
    <source>
        <dbReference type="EMBL" id="KAJ7515036.1"/>
    </source>
</evidence>
<name>A0ACC2ABY1_DIPCM</name>
<comment type="caution">
    <text evidence="1">The sequence shown here is derived from an EMBL/GenBank/DDBJ whole genome shotgun (WGS) entry which is preliminary data.</text>
</comment>
<dbReference type="Proteomes" id="UP001162992">
    <property type="component" value="Chromosome 23"/>
</dbReference>
<evidence type="ECO:0000313" key="2">
    <source>
        <dbReference type="Proteomes" id="UP001162992"/>
    </source>
</evidence>
<protein>
    <submittedName>
        <fullName evidence="1">Uncharacterized protein</fullName>
    </submittedName>
</protein>
<keyword evidence="2" id="KW-1185">Reference proteome</keyword>
<accession>A0ACC2ABY1</accession>
<dbReference type="EMBL" id="CM055114">
    <property type="protein sequence ID" value="KAJ7515036.1"/>
    <property type="molecule type" value="Genomic_DNA"/>
</dbReference>
<proteinExistence type="predicted"/>
<reference evidence="2" key="1">
    <citation type="journal article" date="2024" name="Proc. Natl. Acad. Sci. U.S.A.">
        <title>Extraordinary preservation of gene collinearity over three hundred million years revealed in homosporous lycophytes.</title>
        <authorList>
            <person name="Li C."/>
            <person name="Wickell D."/>
            <person name="Kuo L.Y."/>
            <person name="Chen X."/>
            <person name="Nie B."/>
            <person name="Liao X."/>
            <person name="Peng D."/>
            <person name="Ji J."/>
            <person name="Jenkins J."/>
            <person name="Williams M."/>
            <person name="Shu S."/>
            <person name="Plott C."/>
            <person name="Barry K."/>
            <person name="Rajasekar S."/>
            <person name="Grimwood J."/>
            <person name="Han X."/>
            <person name="Sun S."/>
            <person name="Hou Z."/>
            <person name="He W."/>
            <person name="Dai G."/>
            <person name="Sun C."/>
            <person name="Schmutz J."/>
            <person name="Leebens-Mack J.H."/>
            <person name="Li F.W."/>
            <person name="Wang L."/>
        </authorList>
    </citation>
    <scope>NUCLEOTIDE SEQUENCE [LARGE SCALE GENOMIC DNA]</scope>
    <source>
        <strain evidence="2">cv. PW_Plant_1</strain>
    </source>
</reference>
<sequence>MRDARERAREKARAMANSGASSGGAASSGGWPKILLAKSSNVSRPDSASSPGSNAGTGVVKLMRDREDDAAVRSRFPQGSLNLISDSWEFTSDRLLLLLSENTDFTVIGVLGPPGAGKSTILNELYGFDGTTTVQNEETRVMARHCTTGIELRVSAERFILLDTQPVFSASVLTDAMRPDGSSAVSVLGGDTLSAELAHELMALQLGVFLSSVCHVLLVVTEGLHDISLWRLMQTVEMLKQGIPDPSMVGPSVGSYQHHIQMPVTSSAVSDKEVLEMPQEESAEFFADTVFVHTKLRENDVSFNNIQSLEMALRSYFPSPAFRRNGAVRYSPPQFPAENQSTIIYQTPAERHDGGNEEVLSHEFSGLTKTSKPADGTSSSEEYSGQEGFQTGVNFYVLPLKSPDELVKKQHESYMSVLKQLRDQVLSVPRRPFSRPLTERDWLRNAARIWDFVKKSPVLTDYSKMLLDCGLFKR</sequence>
<gene>
    <name evidence="1" type="ORF">O6H91_23G069000</name>
</gene>